<dbReference type="AlphaFoldDB" id="A0A1Q8SSR7"/>
<protein>
    <submittedName>
        <fullName evidence="1">Uncharacterized protein</fullName>
    </submittedName>
</protein>
<dbReference type="Proteomes" id="UP000186878">
    <property type="component" value="Unassembled WGS sequence"/>
</dbReference>
<dbReference type="RefSeq" id="WP_075569767.1">
    <property type="nucleotide sequence ID" value="NZ_MSDO01000010.1"/>
</dbReference>
<name>A0A1Q8SSR7_9GAMM</name>
<evidence type="ECO:0000313" key="1">
    <source>
        <dbReference type="EMBL" id="OLO04478.1"/>
    </source>
</evidence>
<gene>
    <name evidence="1" type="ORF">BTW07_08585</name>
</gene>
<sequence>MIQSHLDVYSYIVRELPSFENMPDQAPIILNPSADSAAMSAQEMANSLHTSDKRLRHLPLNMLSKECKALPATE</sequence>
<organism evidence="1 2">
    <name type="scientific">Salinicola socius</name>
    <dbReference type="NCBI Taxonomy" id="404433"/>
    <lineage>
        <taxon>Bacteria</taxon>
        <taxon>Pseudomonadati</taxon>
        <taxon>Pseudomonadota</taxon>
        <taxon>Gammaproteobacteria</taxon>
        <taxon>Oceanospirillales</taxon>
        <taxon>Halomonadaceae</taxon>
        <taxon>Salinicola</taxon>
    </lineage>
</organism>
<keyword evidence="2" id="KW-1185">Reference proteome</keyword>
<dbReference type="STRING" id="404433.BTW07_08585"/>
<comment type="caution">
    <text evidence="1">The sequence shown here is derived from an EMBL/GenBank/DDBJ whole genome shotgun (WGS) entry which is preliminary data.</text>
</comment>
<proteinExistence type="predicted"/>
<dbReference type="EMBL" id="MSDO01000010">
    <property type="protein sequence ID" value="OLO04478.1"/>
    <property type="molecule type" value="Genomic_DNA"/>
</dbReference>
<accession>A0A1Q8SSR7</accession>
<reference evidence="1 2" key="1">
    <citation type="submission" date="2016-12" db="EMBL/GenBank/DDBJ databases">
        <title>Draft genome sequences of strains Salinicola socius SMB35, Salinicola sp. MH3R3-1 and Chromohalobacter sp. SMB17 from the Verkhnekamsk potash mining region of Russia.</title>
        <authorList>
            <person name="Mavrodi D.V."/>
            <person name="Olsson B.E."/>
            <person name="Korsakova E.S."/>
            <person name="Pyankova A."/>
            <person name="Mavrodi O.V."/>
            <person name="Plotnikova E.G."/>
        </authorList>
    </citation>
    <scope>NUCLEOTIDE SEQUENCE [LARGE SCALE GENOMIC DNA]</scope>
    <source>
        <strain evidence="1 2">SMB35</strain>
    </source>
</reference>
<evidence type="ECO:0000313" key="2">
    <source>
        <dbReference type="Proteomes" id="UP000186878"/>
    </source>
</evidence>